<keyword evidence="4" id="KW-1185">Reference proteome</keyword>
<evidence type="ECO:0000313" key="4">
    <source>
        <dbReference type="Proteomes" id="UP000006701"/>
    </source>
</evidence>
<keyword evidence="2" id="KW-1133">Transmembrane helix</keyword>
<dbReference type="STRING" id="344612.A1C9U2"/>
<evidence type="ECO:0000256" key="2">
    <source>
        <dbReference type="SAM" id="Phobius"/>
    </source>
</evidence>
<name>A1C9U2_ASPCL</name>
<proteinExistence type="predicted"/>
<evidence type="ECO:0000313" key="3">
    <source>
        <dbReference type="EMBL" id="EAW12510.1"/>
    </source>
</evidence>
<dbReference type="AlphaFoldDB" id="A1C9U2"/>
<feature type="compositionally biased region" description="Basic and acidic residues" evidence="1">
    <location>
        <begin position="196"/>
        <end position="205"/>
    </location>
</feature>
<sequence length="257" mass="28117">MHVAGLAYSLGGISLALSVIATVVHGRRFSGRTLFQQDSKHSSVDFHSPGARKSSLEYGRLRNQSDAQRDSRDSSSIHAEDRPAPRKIQRTPSEIKRSLDSLMLQPSSGRTSPAASTIQVETPRMPPAPKLNLPADESNIHPLFRSNSVSPPPTPMPGTTLHASPAAGQTISVKTLSRVRSVNSLRSPGSRSRSPLFERMDHDGEMNQEQGTESRMDNQLKGEGGNAIPGFIMAADVRRSITRYEKRYDLHESPDES</sequence>
<feature type="transmembrane region" description="Helical" evidence="2">
    <location>
        <begin position="6"/>
        <end position="24"/>
    </location>
</feature>
<organism evidence="3 4">
    <name type="scientific">Aspergillus clavatus (strain ATCC 1007 / CBS 513.65 / DSM 816 / NCTC 3887 / NRRL 1 / QM 1276 / 107)</name>
    <dbReference type="NCBI Taxonomy" id="344612"/>
    <lineage>
        <taxon>Eukaryota</taxon>
        <taxon>Fungi</taxon>
        <taxon>Dikarya</taxon>
        <taxon>Ascomycota</taxon>
        <taxon>Pezizomycotina</taxon>
        <taxon>Eurotiomycetes</taxon>
        <taxon>Eurotiomycetidae</taxon>
        <taxon>Eurotiales</taxon>
        <taxon>Aspergillaceae</taxon>
        <taxon>Aspergillus</taxon>
        <taxon>Aspergillus subgen. Fumigati</taxon>
    </lineage>
</organism>
<dbReference type="VEuPathDB" id="FungiDB:ACLA_009300"/>
<dbReference type="GeneID" id="4706105"/>
<dbReference type="EMBL" id="DS027049">
    <property type="protein sequence ID" value="EAW12510.1"/>
    <property type="molecule type" value="Genomic_DNA"/>
</dbReference>
<feature type="compositionally biased region" description="Polar residues" evidence="1">
    <location>
        <begin position="104"/>
        <end position="120"/>
    </location>
</feature>
<accession>A1C9U2</accession>
<keyword evidence="2" id="KW-0812">Transmembrane</keyword>
<feature type="region of interest" description="Disordered" evidence="1">
    <location>
        <begin position="37"/>
        <end position="227"/>
    </location>
</feature>
<dbReference type="KEGG" id="act:ACLA_009300"/>
<protein>
    <submittedName>
        <fullName evidence="3">Uncharacterized protein</fullName>
    </submittedName>
</protein>
<evidence type="ECO:0000256" key="1">
    <source>
        <dbReference type="SAM" id="MobiDB-lite"/>
    </source>
</evidence>
<feature type="compositionally biased region" description="Basic and acidic residues" evidence="1">
    <location>
        <begin position="67"/>
        <end position="84"/>
    </location>
</feature>
<keyword evidence="2" id="KW-0472">Membrane</keyword>
<feature type="compositionally biased region" description="Low complexity" evidence="1">
    <location>
        <begin position="176"/>
        <end position="195"/>
    </location>
</feature>
<reference evidence="3 4" key="1">
    <citation type="journal article" date="2008" name="PLoS Genet.">
        <title>Genomic islands in the pathogenic filamentous fungus Aspergillus fumigatus.</title>
        <authorList>
            <person name="Fedorova N.D."/>
            <person name="Khaldi N."/>
            <person name="Joardar V.S."/>
            <person name="Maiti R."/>
            <person name="Amedeo P."/>
            <person name="Anderson M.J."/>
            <person name="Crabtree J."/>
            <person name="Silva J.C."/>
            <person name="Badger J.H."/>
            <person name="Albarraq A."/>
            <person name="Angiuoli S."/>
            <person name="Bussey H."/>
            <person name="Bowyer P."/>
            <person name="Cotty P.J."/>
            <person name="Dyer P.S."/>
            <person name="Egan A."/>
            <person name="Galens K."/>
            <person name="Fraser-Liggett C.M."/>
            <person name="Haas B.J."/>
            <person name="Inman J.M."/>
            <person name="Kent R."/>
            <person name="Lemieux S."/>
            <person name="Malavazi I."/>
            <person name="Orvis J."/>
            <person name="Roemer T."/>
            <person name="Ronning C.M."/>
            <person name="Sundaram J.P."/>
            <person name="Sutton G."/>
            <person name="Turner G."/>
            <person name="Venter J.C."/>
            <person name="White O.R."/>
            <person name="Whitty B.R."/>
            <person name="Youngman P."/>
            <person name="Wolfe K.H."/>
            <person name="Goldman G.H."/>
            <person name="Wortman J.R."/>
            <person name="Jiang B."/>
            <person name="Denning D.W."/>
            <person name="Nierman W.C."/>
        </authorList>
    </citation>
    <scope>NUCLEOTIDE SEQUENCE [LARGE SCALE GENOMIC DNA]</scope>
    <source>
        <strain evidence="4">ATCC 1007 / CBS 513.65 / DSM 816 / NCTC 3887 / NRRL 1</strain>
    </source>
</reference>
<dbReference type="Proteomes" id="UP000006701">
    <property type="component" value="Unassembled WGS sequence"/>
</dbReference>
<dbReference type="RefSeq" id="XP_001273936.1">
    <property type="nucleotide sequence ID" value="XM_001273935.1"/>
</dbReference>
<dbReference type="HOGENOM" id="CLU_1081738_0_0_1"/>
<gene>
    <name evidence="3" type="ORF">ACLA_009300</name>
</gene>
<dbReference type="OrthoDB" id="4188781at2759"/>